<accession>A0A8C3T6E4</accession>
<dbReference type="AlphaFoldDB" id="A0A8C3T6E4"/>
<protein>
    <submittedName>
        <fullName evidence="1">Uncharacterized protein</fullName>
    </submittedName>
</protein>
<evidence type="ECO:0000313" key="2">
    <source>
        <dbReference type="Proteomes" id="UP000694403"/>
    </source>
</evidence>
<organism evidence="1 2">
    <name type="scientific">Chelydra serpentina</name>
    <name type="common">Snapping turtle</name>
    <name type="synonym">Testudo serpentina</name>
    <dbReference type="NCBI Taxonomy" id="8475"/>
    <lineage>
        <taxon>Eukaryota</taxon>
        <taxon>Metazoa</taxon>
        <taxon>Chordata</taxon>
        <taxon>Craniata</taxon>
        <taxon>Vertebrata</taxon>
        <taxon>Euteleostomi</taxon>
        <taxon>Archelosauria</taxon>
        <taxon>Testudinata</taxon>
        <taxon>Testudines</taxon>
        <taxon>Cryptodira</taxon>
        <taxon>Durocryptodira</taxon>
        <taxon>Americhelydia</taxon>
        <taxon>Chelydroidea</taxon>
        <taxon>Chelydridae</taxon>
        <taxon>Chelydra</taxon>
    </lineage>
</organism>
<reference evidence="1" key="2">
    <citation type="submission" date="2025-09" db="UniProtKB">
        <authorList>
            <consortium name="Ensembl"/>
        </authorList>
    </citation>
    <scope>IDENTIFICATION</scope>
</reference>
<keyword evidence="2" id="KW-1185">Reference proteome</keyword>
<reference evidence="1" key="1">
    <citation type="submission" date="2025-08" db="UniProtKB">
        <authorList>
            <consortium name="Ensembl"/>
        </authorList>
    </citation>
    <scope>IDENTIFICATION</scope>
</reference>
<evidence type="ECO:0000313" key="1">
    <source>
        <dbReference type="Ensembl" id="ENSCSRP00000023628.1"/>
    </source>
</evidence>
<sequence>MVIQSERLFLLNQAPNAISARQESPGPLCSTCAGSFWPVVLCSCKPSPSLFLT</sequence>
<dbReference type="Ensembl" id="ENSCSRT00000024651.1">
    <property type="protein sequence ID" value="ENSCSRP00000023628.1"/>
    <property type="gene ID" value="ENSCSRG00000017765.1"/>
</dbReference>
<dbReference type="Proteomes" id="UP000694403">
    <property type="component" value="Unplaced"/>
</dbReference>
<proteinExistence type="predicted"/>
<name>A0A8C3T6E4_CHESE</name>